<dbReference type="HAMAP" id="MF_01152">
    <property type="entry name" value="DnaJ"/>
    <property type="match status" value="1"/>
</dbReference>
<dbReference type="FunFam" id="2.10.230.10:FF:000005">
    <property type="entry name" value="DnaJ homolog subfamily A member 1"/>
    <property type="match status" value="1"/>
</dbReference>
<keyword evidence="8" id="KW-0597">Phosphoprotein</keyword>
<dbReference type="Gene3D" id="2.10.230.10">
    <property type="entry name" value="Heat shock protein DnaJ, cysteine-rich domain"/>
    <property type="match status" value="1"/>
</dbReference>
<dbReference type="InterPro" id="IPR001305">
    <property type="entry name" value="HSP_DnaJ_Cys-rich_dom"/>
</dbReference>
<keyword evidence="28" id="KW-1185">Reference proteome</keyword>
<dbReference type="AlphaFoldDB" id="R7TNK5"/>
<evidence type="ECO:0000256" key="23">
    <source>
        <dbReference type="SAM" id="MobiDB-lite"/>
    </source>
</evidence>
<evidence type="ECO:0000256" key="4">
    <source>
        <dbReference type="ARBA" id="ARBA00004556"/>
    </source>
</evidence>
<keyword evidence="11 22" id="KW-0863">Zinc-finger</keyword>
<evidence type="ECO:0000313" key="26">
    <source>
        <dbReference type="EMBL" id="ELT95443.1"/>
    </source>
</evidence>
<evidence type="ECO:0000256" key="2">
    <source>
        <dbReference type="ARBA" id="ARBA00004144"/>
    </source>
</evidence>
<accession>R7TNK5</accession>
<protein>
    <recommendedName>
        <fullName evidence="20">DnaJ homolog subfamily A member 1</fullName>
    </recommendedName>
</protein>
<dbReference type="FunFam" id="2.60.260.20:FF:000068">
    <property type="entry name" value="Chaperone protein dnaJ 3"/>
    <property type="match status" value="1"/>
</dbReference>
<dbReference type="Gene3D" id="2.60.260.20">
    <property type="entry name" value="Urease metallochaperone UreE, N-terminal domain"/>
    <property type="match status" value="2"/>
</dbReference>
<evidence type="ECO:0000256" key="13">
    <source>
        <dbReference type="ARBA" id="ARBA00022833"/>
    </source>
</evidence>
<dbReference type="HOGENOM" id="CLU_017633_10_0_1"/>
<dbReference type="PANTHER" id="PTHR43888">
    <property type="entry name" value="DNAJ-LIKE-2, ISOFORM A-RELATED"/>
    <property type="match status" value="1"/>
</dbReference>
<dbReference type="OrthoDB" id="550424at2759"/>
<reference evidence="27" key="3">
    <citation type="submission" date="2015-06" db="UniProtKB">
        <authorList>
            <consortium name="EnsemblMetazoa"/>
        </authorList>
    </citation>
    <scope>IDENTIFICATION</scope>
</reference>
<evidence type="ECO:0000256" key="8">
    <source>
        <dbReference type="ARBA" id="ARBA00022553"/>
    </source>
</evidence>
<feature type="region of interest" description="Disordered" evidence="23">
    <location>
        <begin position="375"/>
        <end position="400"/>
    </location>
</feature>
<evidence type="ECO:0000256" key="3">
    <source>
        <dbReference type="ARBA" id="ARBA00004173"/>
    </source>
</evidence>
<dbReference type="Proteomes" id="UP000014760">
    <property type="component" value="Unassembled WGS sequence"/>
</dbReference>
<dbReference type="Pfam" id="PF00684">
    <property type="entry name" value="DnaJ_CXXCXGXG"/>
    <property type="match status" value="1"/>
</dbReference>
<dbReference type="OMA" id="NALCTKC"/>
<evidence type="ECO:0000256" key="12">
    <source>
        <dbReference type="ARBA" id="ARBA00022824"/>
    </source>
</evidence>
<keyword evidence="16" id="KW-0496">Mitochondrion</keyword>
<sequence length="400" mass="44836">MVKETGYYELLGVKPTADANELKKAYRKLALKYHPDKNPNEGERFKAISQAYEVLSDPKKRDLYDRGGEQAIKEGGVDRDFHSPMDIFDMFFGMGGGGRDRRGPSKGKNVVHPLNVSLDDLYNGAVRKLALQKNVICAKCEGRGGKKGAVETCSNCRGSGMQVRIQQLGPGMVQQIQTVCHECQGQGERINPKDRCKNCNGKKTNRERKILEVHIDKGMKDGQQITFSGEGDQEPGLEPGDIVIVLDEKEHNTFKRNGTDLALSMEINLTEALCGFTKTIETLDDRILVIQTLPGEVIKSGDIRCIRGEGMPQYKNPFEKGRLIIQFSVKFPPDNWIPTEQISQLEALLPERKESIIPDDAEECTLVKYDPKMEQSRRRAEAYDSDEEGMDGRRVQCASH</sequence>
<comment type="subunit">
    <text evidence="21">Identified in a complex with HSPA1B and BAX. Interacts with RNF207.</text>
</comment>
<evidence type="ECO:0000313" key="27">
    <source>
        <dbReference type="EnsemblMetazoa" id="CapteP160845"/>
    </source>
</evidence>
<dbReference type="InterPro" id="IPR002939">
    <property type="entry name" value="DnaJ_C"/>
</dbReference>
<comment type="subcellular location">
    <subcellularLocation>
        <location evidence="4">Cytoplasm</location>
        <location evidence="4">Perinuclear region</location>
    </subcellularLocation>
    <subcellularLocation>
        <location evidence="5">Membrane</location>
        <topology evidence="5">Lipid-anchor</topology>
    </subcellularLocation>
    <subcellularLocation>
        <location evidence="2">Microsome</location>
    </subcellularLocation>
    <subcellularLocation>
        <location evidence="3">Mitochondrion</location>
    </subcellularLocation>
    <subcellularLocation>
        <location evidence="1">Nucleus</location>
    </subcellularLocation>
</comment>
<evidence type="ECO:0000256" key="7">
    <source>
        <dbReference type="ARBA" id="ARBA00022490"/>
    </source>
</evidence>
<dbReference type="PROSITE" id="PS50076">
    <property type="entry name" value="DNAJ_2"/>
    <property type="match status" value="1"/>
</dbReference>
<proteinExistence type="inferred from homology"/>
<dbReference type="InterPro" id="IPR044713">
    <property type="entry name" value="DNJA1/2-like"/>
</dbReference>
<dbReference type="PROSITE" id="PS00636">
    <property type="entry name" value="DNAJ_1"/>
    <property type="match status" value="1"/>
</dbReference>
<keyword evidence="10" id="KW-0677">Repeat</keyword>
<evidence type="ECO:0000256" key="15">
    <source>
        <dbReference type="ARBA" id="ARBA00022990"/>
    </source>
</evidence>
<dbReference type="GO" id="GO:0005634">
    <property type="term" value="C:nucleus"/>
    <property type="evidence" value="ECO:0007669"/>
    <property type="project" value="UniProtKB-SubCell"/>
</dbReference>
<keyword evidence="14" id="KW-0492">Microsome</keyword>
<evidence type="ECO:0000256" key="11">
    <source>
        <dbReference type="ARBA" id="ARBA00022771"/>
    </source>
</evidence>
<dbReference type="FunCoup" id="R7TNK5">
    <property type="interactions" value="1495"/>
</dbReference>
<evidence type="ECO:0000256" key="18">
    <source>
        <dbReference type="ARBA" id="ARBA00023242"/>
    </source>
</evidence>
<dbReference type="GO" id="GO:0005524">
    <property type="term" value="F:ATP binding"/>
    <property type="evidence" value="ECO:0007669"/>
    <property type="project" value="InterPro"/>
</dbReference>
<dbReference type="InterPro" id="IPR036410">
    <property type="entry name" value="HSP_DnaJ_Cys-rich_dom_sf"/>
</dbReference>
<dbReference type="EMBL" id="AMQN01002421">
    <property type="status" value="NOT_ANNOTATED_CDS"/>
    <property type="molecule type" value="Genomic_DNA"/>
</dbReference>
<dbReference type="InterPro" id="IPR018253">
    <property type="entry name" value="DnaJ_domain_CS"/>
</dbReference>
<dbReference type="PRINTS" id="PR00625">
    <property type="entry name" value="JDOMAIN"/>
</dbReference>
<evidence type="ECO:0000256" key="1">
    <source>
        <dbReference type="ARBA" id="ARBA00004123"/>
    </source>
</evidence>
<dbReference type="SUPFAM" id="SSF49493">
    <property type="entry name" value="HSP40/DnaJ peptide-binding domain"/>
    <property type="match status" value="2"/>
</dbReference>
<keyword evidence="19" id="KW-0449">Lipoprotein</keyword>
<organism evidence="26">
    <name type="scientific">Capitella teleta</name>
    <name type="common">Polychaete worm</name>
    <dbReference type="NCBI Taxonomy" id="283909"/>
    <lineage>
        <taxon>Eukaryota</taxon>
        <taxon>Metazoa</taxon>
        <taxon>Spiralia</taxon>
        <taxon>Lophotrochozoa</taxon>
        <taxon>Annelida</taxon>
        <taxon>Polychaeta</taxon>
        <taxon>Sedentaria</taxon>
        <taxon>Scolecida</taxon>
        <taxon>Capitellidae</taxon>
        <taxon>Capitella</taxon>
    </lineage>
</organism>
<dbReference type="CDD" id="cd10747">
    <property type="entry name" value="DnaJ_C"/>
    <property type="match status" value="1"/>
</dbReference>
<evidence type="ECO:0000313" key="28">
    <source>
        <dbReference type="Proteomes" id="UP000014760"/>
    </source>
</evidence>
<reference evidence="28" key="1">
    <citation type="submission" date="2012-12" db="EMBL/GenBank/DDBJ databases">
        <authorList>
            <person name="Hellsten U."/>
            <person name="Grimwood J."/>
            <person name="Chapman J.A."/>
            <person name="Shapiro H."/>
            <person name="Aerts A."/>
            <person name="Otillar R.P."/>
            <person name="Terry A.Y."/>
            <person name="Boore J.L."/>
            <person name="Simakov O."/>
            <person name="Marletaz F."/>
            <person name="Cho S.-J."/>
            <person name="Edsinger-Gonzales E."/>
            <person name="Havlak P."/>
            <person name="Kuo D.-H."/>
            <person name="Larsson T."/>
            <person name="Lv J."/>
            <person name="Arendt D."/>
            <person name="Savage R."/>
            <person name="Osoegawa K."/>
            <person name="de Jong P."/>
            <person name="Lindberg D.R."/>
            <person name="Seaver E.C."/>
            <person name="Weisblat D.A."/>
            <person name="Putnam N.H."/>
            <person name="Grigoriev I.V."/>
            <person name="Rokhsar D.S."/>
        </authorList>
    </citation>
    <scope>NUCLEOTIDE SEQUENCE</scope>
    <source>
        <strain evidence="28">I ESC-2004</strain>
    </source>
</reference>
<dbReference type="EMBL" id="KB309137">
    <property type="protein sequence ID" value="ELT95443.1"/>
    <property type="molecule type" value="Genomic_DNA"/>
</dbReference>
<keyword evidence="9 22" id="KW-0479">Metal-binding</keyword>
<dbReference type="CDD" id="cd06257">
    <property type="entry name" value="DnaJ"/>
    <property type="match status" value="1"/>
</dbReference>
<evidence type="ECO:0000259" key="24">
    <source>
        <dbReference type="PROSITE" id="PS50076"/>
    </source>
</evidence>
<evidence type="ECO:0000256" key="5">
    <source>
        <dbReference type="ARBA" id="ARBA00004635"/>
    </source>
</evidence>
<dbReference type="GO" id="GO:0051082">
    <property type="term" value="F:unfolded protein binding"/>
    <property type="evidence" value="ECO:0007669"/>
    <property type="project" value="InterPro"/>
</dbReference>
<feature type="zinc finger region" description="CR-type" evidence="22">
    <location>
        <begin position="124"/>
        <end position="208"/>
    </location>
</feature>
<dbReference type="Pfam" id="PF00226">
    <property type="entry name" value="DnaJ"/>
    <property type="match status" value="1"/>
</dbReference>
<dbReference type="GO" id="GO:0048471">
    <property type="term" value="C:perinuclear region of cytoplasm"/>
    <property type="evidence" value="ECO:0007669"/>
    <property type="project" value="UniProtKB-SubCell"/>
</dbReference>
<dbReference type="CDD" id="cd10719">
    <property type="entry name" value="DnaJ_zf"/>
    <property type="match status" value="1"/>
</dbReference>
<dbReference type="InterPro" id="IPR012724">
    <property type="entry name" value="DnaJ"/>
</dbReference>
<feature type="domain" description="J" evidence="24">
    <location>
        <begin position="6"/>
        <end position="68"/>
    </location>
</feature>
<evidence type="ECO:0000256" key="16">
    <source>
        <dbReference type="ARBA" id="ARBA00023128"/>
    </source>
</evidence>
<evidence type="ECO:0000256" key="6">
    <source>
        <dbReference type="ARBA" id="ARBA00022481"/>
    </source>
</evidence>
<keyword evidence="6" id="KW-0488">Methylation</keyword>
<evidence type="ECO:0000259" key="25">
    <source>
        <dbReference type="PROSITE" id="PS51188"/>
    </source>
</evidence>
<dbReference type="GO" id="GO:0009408">
    <property type="term" value="P:response to heat"/>
    <property type="evidence" value="ECO:0007669"/>
    <property type="project" value="InterPro"/>
</dbReference>
<keyword evidence="13 22" id="KW-0862">Zinc</keyword>
<dbReference type="InterPro" id="IPR036869">
    <property type="entry name" value="J_dom_sf"/>
</dbReference>
<keyword evidence="18" id="KW-0539">Nucleus</keyword>
<dbReference type="EnsemblMetazoa" id="CapteT160845">
    <property type="protein sequence ID" value="CapteP160845"/>
    <property type="gene ID" value="CapteG160845"/>
</dbReference>
<dbReference type="InterPro" id="IPR008971">
    <property type="entry name" value="HSP40/DnaJ_pept-bd"/>
</dbReference>
<dbReference type="Gene3D" id="1.10.287.110">
    <property type="entry name" value="DnaJ domain"/>
    <property type="match status" value="1"/>
</dbReference>
<reference evidence="26 28" key="2">
    <citation type="journal article" date="2013" name="Nature">
        <title>Insights into bilaterian evolution from three spiralian genomes.</title>
        <authorList>
            <person name="Simakov O."/>
            <person name="Marletaz F."/>
            <person name="Cho S.J."/>
            <person name="Edsinger-Gonzales E."/>
            <person name="Havlak P."/>
            <person name="Hellsten U."/>
            <person name="Kuo D.H."/>
            <person name="Larsson T."/>
            <person name="Lv J."/>
            <person name="Arendt D."/>
            <person name="Savage R."/>
            <person name="Osoegawa K."/>
            <person name="de Jong P."/>
            <person name="Grimwood J."/>
            <person name="Chapman J.A."/>
            <person name="Shapiro H."/>
            <person name="Aerts A."/>
            <person name="Otillar R.P."/>
            <person name="Terry A.Y."/>
            <person name="Boore J.L."/>
            <person name="Grigoriev I.V."/>
            <person name="Lindberg D.R."/>
            <person name="Seaver E.C."/>
            <person name="Weisblat D.A."/>
            <person name="Putnam N.H."/>
            <person name="Rokhsar D.S."/>
        </authorList>
    </citation>
    <scope>NUCLEOTIDE SEQUENCE</scope>
    <source>
        <strain evidence="26 28">I ESC-2004</strain>
    </source>
</reference>
<feature type="domain" description="CR-type" evidence="25">
    <location>
        <begin position="124"/>
        <end position="208"/>
    </location>
</feature>
<keyword evidence="17" id="KW-0472">Membrane</keyword>
<dbReference type="InterPro" id="IPR001623">
    <property type="entry name" value="DnaJ_domain"/>
</dbReference>
<dbReference type="GO" id="GO:0030544">
    <property type="term" value="F:Hsp70 protein binding"/>
    <property type="evidence" value="ECO:0007669"/>
    <property type="project" value="InterPro"/>
</dbReference>
<dbReference type="GO" id="GO:0008270">
    <property type="term" value="F:zinc ion binding"/>
    <property type="evidence" value="ECO:0007669"/>
    <property type="project" value="UniProtKB-KW"/>
</dbReference>
<dbReference type="STRING" id="283909.R7TNK5"/>
<name>R7TNK5_CAPTE</name>
<evidence type="ECO:0000256" key="21">
    <source>
        <dbReference type="ARBA" id="ARBA00046752"/>
    </source>
</evidence>
<dbReference type="Pfam" id="PF01556">
    <property type="entry name" value="DnaJ_C"/>
    <property type="match status" value="1"/>
</dbReference>
<evidence type="ECO:0000256" key="10">
    <source>
        <dbReference type="ARBA" id="ARBA00022737"/>
    </source>
</evidence>
<keyword evidence="15" id="KW-0007">Acetylation</keyword>
<evidence type="ECO:0000256" key="17">
    <source>
        <dbReference type="ARBA" id="ARBA00023136"/>
    </source>
</evidence>
<dbReference type="SUPFAM" id="SSF57938">
    <property type="entry name" value="DnaJ/Hsp40 cysteine-rich domain"/>
    <property type="match status" value="1"/>
</dbReference>
<dbReference type="FunFam" id="2.60.260.20:FF:000003">
    <property type="entry name" value="DnaJ subfamily A member 2"/>
    <property type="match status" value="1"/>
</dbReference>
<evidence type="ECO:0000256" key="19">
    <source>
        <dbReference type="ARBA" id="ARBA00023288"/>
    </source>
</evidence>
<gene>
    <name evidence="26" type="ORF">CAPTEDRAFT_160845</name>
</gene>
<keyword evidence="12" id="KW-0256">Endoplasmic reticulum</keyword>
<dbReference type="FunFam" id="1.10.287.110:FF:000014">
    <property type="entry name" value="dnaJ homolog subfamily A member 1"/>
    <property type="match status" value="1"/>
</dbReference>
<keyword evidence="7" id="KW-0963">Cytoplasm</keyword>
<evidence type="ECO:0000256" key="9">
    <source>
        <dbReference type="ARBA" id="ARBA00022723"/>
    </source>
</evidence>
<evidence type="ECO:0000256" key="22">
    <source>
        <dbReference type="PROSITE-ProRule" id="PRU00546"/>
    </source>
</evidence>
<dbReference type="SMART" id="SM00271">
    <property type="entry name" value="DnaJ"/>
    <property type="match status" value="1"/>
</dbReference>
<evidence type="ECO:0000256" key="20">
    <source>
        <dbReference type="ARBA" id="ARBA00040977"/>
    </source>
</evidence>
<evidence type="ECO:0000256" key="14">
    <source>
        <dbReference type="ARBA" id="ARBA00022848"/>
    </source>
</evidence>
<dbReference type="PROSITE" id="PS51188">
    <property type="entry name" value="ZF_CR"/>
    <property type="match status" value="1"/>
</dbReference>
<dbReference type="GO" id="GO:0005739">
    <property type="term" value="C:mitochondrion"/>
    <property type="evidence" value="ECO:0007669"/>
    <property type="project" value="UniProtKB-SubCell"/>
</dbReference>
<dbReference type="GO" id="GO:0016020">
    <property type="term" value="C:membrane"/>
    <property type="evidence" value="ECO:0007669"/>
    <property type="project" value="UniProtKB-SubCell"/>
</dbReference>
<dbReference type="SUPFAM" id="SSF46565">
    <property type="entry name" value="Chaperone J-domain"/>
    <property type="match status" value="1"/>
</dbReference>
<dbReference type="GO" id="GO:0006457">
    <property type="term" value="P:protein folding"/>
    <property type="evidence" value="ECO:0007669"/>
    <property type="project" value="InterPro"/>
</dbReference>